<dbReference type="GO" id="GO:0008289">
    <property type="term" value="F:lipid binding"/>
    <property type="evidence" value="ECO:0007669"/>
    <property type="project" value="UniProtKB-KW"/>
</dbReference>
<dbReference type="EMBL" id="JAJFAZ020000001">
    <property type="protein sequence ID" value="KAI5355126.1"/>
    <property type="molecule type" value="Genomic_DNA"/>
</dbReference>
<dbReference type="Pfam" id="PF14547">
    <property type="entry name" value="Hydrophob_seed"/>
    <property type="match status" value="1"/>
</dbReference>
<reference evidence="9" key="1">
    <citation type="submission" date="2019-07" db="EMBL/GenBank/DDBJ databases">
        <authorList>
            <person name="Alioto T."/>
            <person name="Alioto T."/>
            <person name="Gomez Garrido J."/>
        </authorList>
    </citation>
    <scope>NUCLEOTIDE SEQUENCE</scope>
</reference>
<evidence type="ECO:0000256" key="5">
    <source>
        <dbReference type="ARBA" id="ARBA00023121"/>
    </source>
</evidence>
<comment type="function">
    <text evidence="1">Plant non-specific lipid-transfer proteins transfer phospholipids as well as galactolipids across membranes. May play a role in wax or cutin deposition in the cell walls of expanding epidermal cells and certain secretory tissues.</text>
</comment>
<dbReference type="InterPro" id="IPR027923">
    <property type="entry name" value="Hydrophob_seed_dom"/>
</dbReference>
<dbReference type="InterPro" id="IPR051636">
    <property type="entry name" value="Plant_LTP/defense-related"/>
</dbReference>
<name>A0A5E4F7H1_PRUDU</name>
<evidence type="ECO:0000256" key="2">
    <source>
        <dbReference type="ARBA" id="ARBA00008965"/>
    </source>
</evidence>
<dbReference type="SUPFAM" id="SSF47699">
    <property type="entry name" value="Bifunctional inhibitor/lipid-transfer protein/seed storage 2S albumin"/>
    <property type="match status" value="1"/>
</dbReference>
<dbReference type="Proteomes" id="UP001054821">
    <property type="component" value="Chromosome 1"/>
</dbReference>
<evidence type="ECO:0000313" key="9">
    <source>
        <dbReference type="EMBL" id="VVA23867.1"/>
    </source>
</evidence>
<evidence type="ECO:0000256" key="4">
    <source>
        <dbReference type="ARBA" id="ARBA00022729"/>
    </source>
</evidence>
<dbReference type="PANTHER" id="PTHR31731">
    <property type="match status" value="1"/>
</dbReference>
<feature type="domain" description="Bifunctional inhibitor/plant lipid transfer protein/seed storage helical" evidence="7">
    <location>
        <begin position="46"/>
        <end position="128"/>
    </location>
</feature>
<dbReference type="Gramene" id="VVA23867">
    <property type="protein sequence ID" value="VVA23867"/>
    <property type="gene ID" value="Prudul26B027852"/>
</dbReference>
<evidence type="ECO:0000313" key="8">
    <source>
        <dbReference type="EMBL" id="KAI5355126.1"/>
    </source>
</evidence>
<accession>A0A5E4F7H1</accession>
<dbReference type="EMBL" id="CABIKO010000075">
    <property type="protein sequence ID" value="VVA23867.1"/>
    <property type="molecule type" value="Genomic_DNA"/>
</dbReference>
<dbReference type="AlphaFoldDB" id="A0A5E4F7H1"/>
<feature type="chain" id="PRO_5044620589" evidence="6">
    <location>
        <begin position="27"/>
        <end position="129"/>
    </location>
</feature>
<dbReference type="SMART" id="SM00499">
    <property type="entry name" value="AAI"/>
    <property type="match status" value="1"/>
</dbReference>
<feature type="signal peptide" evidence="6">
    <location>
        <begin position="1"/>
        <end position="26"/>
    </location>
</feature>
<evidence type="ECO:0000259" key="7">
    <source>
        <dbReference type="SMART" id="SM00499"/>
    </source>
</evidence>
<keyword evidence="3" id="KW-0813">Transport</keyword>
<dbReference type="Gene3D" id="1.10.110.10">
    <property type="entry name" value="Plant lipid-transfer and hydrophobic proteins"/>
    <property type="match status" value="1"/>
</dbReference>
<proteinExistence type="inferred from homology"/>
<dbReference type="PROSITE" id="PS51257">
    <property type="entry name" value="PROKAR_LIPOPROTEIN"/>
    <property type="match status" value="1"/>
</dbReference>
<evidence type="ECO:0000256" key="6">
    <source>
        <dbReference type="SAM" id="SignalP"/>
    </source>
</evidence>
<evidence type="ECO:0000256" key="3">
    <source>
        <dbReference type="ARBA" id="ARBA00022448"/>
    </source>
</evidence>
<dbReference type="FunFam" id="1.10.110.10:FF:000003">
    <property type="entry name" value="pEARLI1-like lipid transfer protein 1"/>
    <property type="match status" value="1"/>
</dbReference>
<keyword evidence="4 6" id="KW-0732">Signal</keyword>
<keyword evidence="11" id="KW-1185">Reference proteome</keyword>
<dbReference type="CDD" id="cd01958">
    <property type="entry name" value="HPS_like"/>
    <property type="match status" value="1"/>
</dbReference>
<evidence type="ECO:0000313" key="11">
    <source>
        <dbReference type="Proteomes" id="UP001054821"/>
    </source>
</evidence>
<keyword evidence="5" id="KW-0446">Lipid-binding</keyword>
<dbReference type="OMA" id="LACHTCK"/>
<protein>
    <submittedName>
        <fullName evidence="9">PREDICTED: 14 kDa proline-rich DC2</fullName>
    </submittedName>
</protein>
<comment type="similarity">
    <text evidence="2">Belongs to the plant LTP family. PEARLI1 subfamily.</text>
</comment>
<sequence length="129" mass="13450">MASNKQLSATILIFSILFYSSTFSLACNTCKPHPKPPAPAPQPETCPKDTLKLGVCLDLLGLVNLPVGTPPTSKCCALLEGLADLEAALCLCTVIKANVLGLVNLEVPVALSLLVSACQKSVPPGFKCE</sequence>
<evidence type="ECO:0000313" key="10">
    <source>
        <dbReference type="Proteomes" id="UP000327085"/>
    </source>
</evidence>
<dbReference type="InParanoid" id="A0A5E4F7H1"/>
<dbReference type="Proteomes" id="UP000327085">
    <property type="component" value="Chromosome 1"/>
</dbReference>
<organism evidence="9 10">
    <name type="scientific">Prunus dulcis</name>
    <name type="common">Almond</name>
    <name type="synonym">Amygdalus dulcis</name>
    <dbReference type="NCBI Taxonomy" id="3755"/>
    <lineage>
        <taxon>Eukaryota</taxon>
        <taxon>Viridiplantae</taxon>
        <taxon>Streptophyta</taxon>
        <taxon>Embryophyta</taxon>
        <taxon>Tracheophyta</taxon>
        <taxon>Spermatophyta</taxon>
        <taxon>Magnoliopsida</taxon>
        <taxon>eudicotyledons</taxon>
        <taxon>Gunneridae</taxon>
        <taxon>Pentapetalae</taxon>
        <taxon>rosids</taxon>
        <taxon>fabids</taxon>
        <taxon>Rosales</taxon>
        <taxon>Rosaceae</taxon>
        <taxon>Amygdaloideae</taxon>
        <taxon>Amygdaleae</taxon>
        <taxon>Prunus</taxon>
    </lineage>
</organism>
<reference evidence="10" key="2">
    <citation type="journal article" date="2020" name="Plant J.">
        <title>Transposons played a major role in the diversification between the closely related almond and peach genomes: results from the almond genome sequence.</title>
        <authorList>
            <person name="Alioto T."/>
            <person name="Alexiou K.G."/>
            <person name="Bardil A."/>
            <person name="Barteri F."/>
            <person name="Castanera R."/>
            <person name="Cruz F."/>
            <person name="Dhingra A."/>
            <person name="Duval H."/>
            <person name="Fernandez I Marti A."/>
            <person name="Frias L."/>
            <person name="Galan B."/>
            <person name="Garcia J.L."/>
            <person name="Howad W."/>
            <person name="Gomez-Garrido J."/>
            <person name="Gut M."/>
            <person name="Julca I."/>
            <person name="Morata J."/>
            <person name="Puigdomenech P."/>
            <person name="Ribeca P."/>
            <person name="Rubio Cabetas M.J."/>
            <person name="Vlasova A."/>
            <person name="Wirthensohn M."/>
            <person name="Garcia-Mas J."/>
            <person name="Gabaldon T."/>
            <person name="Casacuberta J.M."/>
            <person name="Arus P."/>
        </authorList>
    </citation>
    <scope>NUCLEOTIDE SEQUENCE [LARGE SCALE GENOMIC DNA]</scope>
    <source>
        <strain evidence="10">cv. Texas</strain>
    </source>
</reference>
<dbReference type="InterPro" id="IPR036312">
    <property type="entry name" value="Bifun_inhib/LTP/seed_sf"/>
</dbReference>
<gene>
    <name evidence="9" type="ORF">ALMOND_2B027852</name>
    <name evidence="8" type="ORF">L3X38_008021</name>
</gene>
<evidence type="ECO:0000256" key="1">
    <source>
        <dbReference type="ARBA" id="ARBA00003211"/>
    </source>
</evidence>
<reference evidence="8 11" key="3">
    <citation type="journal article" date="2022" name="G3 (Bethesda)">
        <title>Whole-genome sequence and methylome profiling of the almond [Prunus dulcis (Mill.) D.A. Webb] cultivar 'Nonpareil'.</title>
        <authorList>
            <person name="D'Amico-Willman K.M."/>
            <person name="Ouma W.Z."/>
            <person name="Meulia T."/>
            <person name="Sideli G.M."/>
            <person name="Gradziel T.M."/>
            <person name="Fresnedo-Ramirez J."/>
        </authorList>
    </citation>
    <scope>NUCLEOTIDE SEQUENCE [LARGE SCALE GENOMIC DNA]</scope>
    <source>
        <strain evidence="8">Clone GOH B32 T37-40</strain>
    </source>
</reference>
<dbReference type="InterPro" id="IPR016140">
    <property type="entry name" value="Bifunc_inhib/LTP/seed_store"/>
</dbReference>